<evidence type="ECO:0000256" key="1">
    <source>
        <dbReference type="SAM" id="MobiDB-lite"/>
    </source>
</evidence>
<dbReference type="AlphaFoldDB" id="A0A5N5QCA2"/>
<feature type="compositionally biased region" description="Acidic residues" evidence="1">
    <location>
        <begin position="1174"/>
        <end position="1188"/>
    </location>
</feature>
<dbReference type="EMBL" id="SSOP01000333">
    <property type="protein sequence ID" value="KAB5588997.1"/>
    <property type="molecule type" value="Genomic_DNA"/>
</dbReference>
<protein>
    <submittedName>
        <fullName evidence="2">Patatin-like phospholipase domain-containing protein 7</fullName>
    </submittedName>
</protein>
<name>A0A5N5QCA2_9AGAM</name>
<proteinExistence type="predicted"/>
<reference evidence="2 3" key="1">
    <citation type="journal article" date="2019" name="Fungal Biol. Biotechnol.">
        <title>Draft genome sequence of fastidious pathogen Ceratobasidium theobromae, which causes vascular-streak dieback in Theobroma cacao.</title>
        <authorList>
            <person name="Ali S.S."/>
            <person name="Asman A."/>
            <person name="Shao J."/>
            <person name="Firmansyah A.P."/>
            <person name="Susilo A.W."/>
            <person name="Rosmana A."/>
            <person name="McMahon P."/>
            <person name="Junaid M."/>
            <person name="Guest D."/>
            <person name="Kheng T.Y."/>
            <person name="Meinhardt L.W."/>
            <person name="Bailey B.A."/>
        </authorList>
    </citation>
    <scope>NUCLEOTIDE SEQUENCE [LARGE SCALE GENOMIC DNA]</scope>
    <source>
        <strain evidence="2 3">CT2</strain>
    </source>
</reference>
<gene>
    <name evidence="2" type="ORF">CTheo_7559</name>
</gene>
<evidence type="ECO:0000313" key="3">
    <source>
        <dbReference type="Proteomes" id="UP000383932"/>
    </source>
</evidence>
<dbReference type="Proteomes" id="UP000383932">
    <property type="component" value="Unassembled WGS sequence"/>
</dbReference>
<feature type="compositionally biased region" description="Polar residues" evidence="1">
    <location>
        <begin position="113"/>
        <end position="126"/>
    </location>
</feature>
<dbReference type="OrthoDB" id="3208495at2759"/>
<organism evidence="2 3">
    <name type="scientific">Ceratobasidium theobromae</name>
    <dbReference type="NCBI Taxonomy" id="1582974"/>
    <lineage>
        <taxon>Eukaryota</taxon>
        <taxon>Fungi</taxon>
        <taxon>Dikarya</taxon>
        <taxon>Basidiomycota</taxon>
        <taxon>Agaricomycotina</taxon>
        <taxon>Agaricomycetes</taxon>
        <taxon>Cantharellales</taxon>
        <taxon>Ceratobasidiaceae</taxon>
        <taxon>Ceratobasidium</taxon>
    </lineage>
</organism>
<feature type="compositionally biased region" description="Polar residues" evidence="1">
    <location>
        <begin position="86"/>
        <end position="96"/>
    </location>
</feature>
<dbReference type="InterPro" id="IPR041078">
    <property type="entry name" value="Plavaka"/>
</dbReference>
<feature type="region of interest" description="Disordered" evidence="1">
    <location>
        <begin position="1144"/>
        <end position="1188"/>
    </location>
</feature>
<comment type="caution">
    <text evidence="2">The sequence shown here is derived from an EMBL/GenBank/DDBJ whole genome shotgun (WGS) entry which is preliminary data.</text>
</comment>
<dbReference type="Pfam" id="PF18759">
    <property type="entry name" value="Plavaka"/>
    <property type="match status" value="1"/>
</dbReference>
<sequence>MLPHRRLGAGDTARCPCGASQERLRHFWLKHTATCQSWIKENTHLFSPAAPPLSSHSDETLISPKPVGFTEGNPAIYASDGRPDCTANTAIGTQELGTGPDDEANSREALAQSPEQASAPSPNKVTQHIRRPHPIADILPVGLEASTSNNPDPQGNLDGKRRIRLLVWYTTVENIFGVYQKFLHPPQIHQLEVPRSAQLLRKNEHEYLDNDQYASAIQNIIFPFPNISTFRLAHWFFTGGLQKSLSEHNQLIQNILLAPDFSPKDFQDQNMHALDRALDQLDAKPLGDPAGIHMGNGWKSKDIFISIPRSHVGSRRQVPLTSSDSYDEFGHQVRIQGFRYRSLVDVIISRFMSPTARPDSFQYVPYRKFWRPRADGPEERIYDEIYTTDAWLEEHEALQRLPPIEGCTLERVIGAIMFASDPTHVAQIGHTTLWPVYRTFGNLSKYERSRSSSHLMEHIAYMVKLSGPVKSEIQRLIGNRAISDALAPHIKREIFHACWKEILDDEFVVAYKTGIKILCSDGVERRIFPCIFTYSADYQEKVSVALIQDFGEKPAVLNLVSKEDIYKLGTTSDRRTRLEKPHLDNESTCSLVIQACRKIYLEGYVVNSQHVNALLKPTSSVPTIVSSQASSYTGCLCQIYCMNASLELGNHSFFILSACLTHEEQQQWQFRQILSFPPDIIRHFNHDVSEMKRLTARDYEDILQCCIPCFKGLFPQEHDLDIAVVIFTMAQWHALAKLWMHTASTVAALDAHTTRLGRRMRHFQQSTATAFHTLETNYELEARRRRLQRVSLVSGGTKPIPTLQRKPKTLSLNTFKFHAAGDYHTIIPILGTTDNWSTQNAELEHRRAKSYARRTNQVNLTQGVTTLERREAHLQARYDALQQLDANPALQELRICSQTITKEATSGTTHYTIGIRGKTIRFVDFFHEHKKDPAVKNFMHDLQDHVLDRLRNPNDVGIRDLLFTDTDRQTVSFISGAMHSHATLQINYTSYDIRRSHDTLNPGFKHHFIMTQNSDTDPDHPFWYAKVLGIYHIDIMAHRPLDHYYTPEYVPESSYRDAYGFLDPAVVIRACHLIPAFHFGRSNRSGPTSLASDDATEGDWSSYYVNRFIDRDMFMRYWGGGVGHGRNITDRSTSFSMDIDDSLAPNAELEEDDTIHAHREGQQSEASTPPGSDEGSDVDWAEEDFGSL</sequence>
<feature type="region of interest" description="Disordered" evidence="1">
    <location>
        <begin position="78"/>
        <end position="129"/>
    </location>
</feature>
<keyword evidence="3" id="KW-1185">Reference proteome</keyword>
<accession>A0A5N5QCA2</accession>
<evidence type="ECO:0000313" key="2">
    <source>
        <dbReference type="EMBL" id="KAB5588997.1"/>
    </source>
</evidence>